<dbReference type="Pfam" id="PF03061">
    <property type="entry name" value="4HBT"/>
    <property type="match status" value="1"/>
</dbReference>
<dbReference type="Gene3D" id="3.10.129.10">
    <property type="entry name" value="Hotdog Thioesterase"/>
    <property type="match status" value="1"/>
</dbReference>
<comment type="caution">
    <text evidence="4">The sequence shown here is derived from an EMBL/GenBank/DDBJ whole genome shotgun (WGS) entry which is preliminary data.</text>
</comment>
<keyword evidence="5" id="KW-1185">Reference proteome</keyword>
<dbReference type="SUPFAM" id="SSF54637">
    <property type="entry name" value="Thioesterase/thiol ester dehydrase-isomerase"/>
    <property type="match status" value="1"/>
</dbReference>
<reference evidence="4 5" key="1">
    <citation type="submission" date="2020-04" db="EMBL/GenBank/DDBJ databases">
        <authorList>
            <person name="Zhang R."/>
            <person name="Schippers A."/>
        </authorList>
    </citation>
    <scope>NUCLEOTIDE SEQUENCE [LARGE SCALE GENOMIC DNA]</scope>
    <source>
        <strain evidence="4 5">DSM 109850</strain>
    </source>
</reference>
<dbReference type="PANTHER" id="PTHR21660:SF1">
    <property type="entry name" value="ACYL-COENZYME A THIOESTERASE 13"/>
    <property type="match status" value="1"/>
</dbReference>
<dbReference type="InterPro" id="IPR029069">
    <property type="entry name" value="HotDog_dom_sf"/>
</dbReference>
<gene>
    <name evidence="4" type="ORF">HIJ39_01845</name>
</gene>
<dbReference type="CDD" id="cd03443">
    <property type="entry name" value="PaaI_thioesterase"/>
    <property type="match status" value="1"/>
</dbReference>
<keyword evidence="2" id="KW-0378">Hydrolase</keyword>
<dbReference type="EMBL" id="JABBVZ010000004">
    <property type="protein sequence ID" value="NMP21100.1"/>
    <property type="molecule type" value="Genomic_DNA"/>
</dbReference>
<dbReference type="InterPro" id="IPR039298">
    <property type="entry name" value="ACOT13"/>
</dbReference>
<proteinExistence type="inferred from homology"/>
<evidence type="ECO:0000256" key="2">
    <source>
        <dbReference type="ARBA" id="ARBA00022801"/>
    </source>
</evidence>
<evidence type="ECO:0000313" key="4">
    <source>
        <dbReference type="EMBL" id="NMP21100.1"/>
    </source>
</evidence>
<accession>A0A7Y0L0Q8</accession>
<dbReference type="InterPro" id="IPR003736">
    <property type="entry name" value="PAAI_dom"/>
</dbReference>
<dbReference type="Proteomes" id="UP000533476">
    <property type="component" value="Unassembled WGS sequence"/>
</dbReference>
<evidence type="ECO:0000313" key="5">
    <source>
        <dbReference type="Proteomes" id="UP000533476"/>
    </source>
</evidence>
<feature type="domain" description="Thioesterase" evidence="3">
    <location>
        <begin position="52"/>
        <end position="126"/>
    </location>
</feature>
<dbReference type="NCBIfam" id="TIGR00369">
    <property type="entry name" value="unchar_dom_1"/>
    <property type="match status" value="1"/>
</dbReference>
<dbReference type="InterPro" id="IPR006683">
    <property type="entry name" value="Thioestr_dom"/>
</dbReference>
<organism evidence="4 5">
    <name type="scientific">Sulfobacillus harzensis</name>
    <dbReference type="NCBI Taxonomy" id="2729629"/>
    <lineage>
        <taxon>Bacteria</taxon>
        <taxon>Bacillati</taxon>
        <taxon>Bacillota</taxon>
        <taxon>Clostridia</taxon>
        <taxon>Eubacteriales</taxon>
        <taxon>Clostridiales Family XVII. Incertae Sedis</taxon>
        <taxon>Sulfobacillus</taxon>
    </lineage>
</organism>
<protein>
    <submittedName>
        <fullName evidence="4">PaaI family thioesterase</fullName>
    </submittedName>
</protein>
<dbReference type="GO" id="GO:0047617">
    <property type="term" value="F:fatty acyl-CoA hydrolase activity"/>
    <property type="evidence" value="ECO:0007669"/>
    <property type="project" value="InterPro"/>
</dbReference>
<sequence>MDEQRQYQYENDYERRFFEWAGMEVVEAAQGRSTVRLHVDRHHRGGGGTEAVNGGVGAYMFDGILGSAVRSTWDDEVAGQVTMTLTIQYLRPLIADDVVEGRGEVTHRGRSAVYAKGEIYDSQGRVAMRASGIFHLFRHRGE</sequence>
<comment type="similarity">
    <text evidence="1">Belongs to the thioesterase PaaI family.</text>
</comment>
<evidence type="ECO:0000256" key="1">
    <source>
        <dbReference type="ARBA" id="ARBA00008324"/>
    </source>
</evidence>
<dbReference type="RefSeq" id="WP_169096106.1">
    <property type="nucleotide sequence ID" value="NZ_JABBVZ010000004.1"/>
</dbReference>
<evidence type="ECO:0000259" key="3">
    <source>
        <dbReference type="Pfam" id="PF03061"/>
    </source>
</evidence>
<dbReference type="AlphaFoldDB" id="A0A7Y0L0Q8"/>
<name>A0A7Y0L0Q8_9FIRM</name>
<dbReference type="PANTHER" id="PTHR21660">
    <property type="entry name" value="THIOESTERASE SUPERFAMILY MEMBER-RELATED"/>
    <property type="match status" value="1"/>
</dbReference>